<name>A0ACB8ZP58_CICIN</name>
<sequence>MGNEREEGEFVIEDEEKSDNHSPGKKVKDDAPIDDDGDMAVDGAAAADELRPPQEDSCRMENQQSEDMVVSNDEPARMGNITRMEIEETAGNNFKNGNIEEMVTKVNPDESALGNPRGPATDEHFNGLIKAGCFGPFPYPSPNCMGNKWDSNVSNDSRFDIGGSIGKRRRLEVFVSRLNSSTVELSPVALNLDNAFQNSHYEVPTEKDLFPPTFDLNNSGEDANSTDTCSIGNSLSTEARKTIEIG</sequence>
<proteinExistence type="predicted"/>
<gene>
    <name evidence="1" type="ORF">L2E82_43865</name>
</gene>
<evidence type="ECO:0000313" key="2">
    <source>
        <dbReference type="Proteomes" id="UP001055811"/>
    </source>
</evidence>
<reference evidence="2" key="1">
    <citation type="journal article" date="2022" name="Mol. Ecol. Resour.">
        <title>The genomes of chicory, endive, great burdock and yacon provide insights into Asteraceae palaeo-polyploidization history and plant inulin production.</title>
        <authorList>
            <person name="Fan W."/>
            <person name="Wang S."/>
            <person name="Wang H."/>
            <person name="Wang A."/>
            <person name="Jiang F."/>
            <person name="Liu H."/>
            <person name="Zhao H."/>
            <person name="Xu D."/>
            <person name="Zhang Y."/>
        </authorList>
    </citation>
    <scope>NUCLEOTIDE SEQUENCE [LARGE SCALE GENOMIC DNA]</scope>
    <source>
        <strain evidence="2">cv. Punajuju</strain>
    </source>
</reference>
<protein>
    <submittedName>
        <fullName evidence="1">Uncharacterized protein</fullName>
    </submittedName>
</protein>
<evidence type="ECO:0000313" key="1">
    <source>
        <dbReference type="EMBL" id="KAI3699501.1"/>
    </source>
</evidence>
<organism evidence="1 2">
    <name type="scientific">Cichorium intybus</name>
    <name type="common">Chicory</name>
    <dbReference type="NCBI Taxonomy" id="13427"/>
    <lineage>
        <taxon>Eukaryota</taxon>
        <taxon>Viridiplantae</taxon>
        <taxon>Streptophyta</taxon>
        <taxon>Embryophyta</taxon>
        <taxon>Tracheophyta</taxon>
        <taxon>Spermatophyta</taxon>
        <taxon>Magnoliopsida</taxon>
        <taxon>eudicotyledons</taxon>
        <taxon>Gunneridae</taxon>
        <taxon>Pentapetalae</taxon>
        <taxon>asterids</taxon>
        <taxon>campanulids</taxon>
        <taxon>Asterales</taxon>
        <taxon>Asteraceae</taxon>
        <taxon>Cichorioideae</taxon>
        <taxon>Cichorieae</taxon>
        <taxon>Cichoriinae</taxon>
        <taxon>Cichorium</taxon>
    </lineage>
</organism>
<dbReference type="Proteomes" id="UP001055811">
    <property type="component" value="Linkage Group LG08"/>
</dbReference>
<comment type="caution">
    <text evidence="1">The sequence shown here is derived from an EMBL/GenBank/DDBJ whole genome shotgun (WGS) entry which is preliminary data.</text>
</comment>
<reference evidence="1 2" key="2">
    <citation type="journal article" date="2022" name="Mol. Ecol. Resour.">
        <title>The genomes of chicory, endive, great burdock and yacon provide insights into Asteraceae paleo-polyploidization history and plant inulin production.</title>
        <authorList>
            <person name="Fan W."/>
            <person name="Wang S."/>
            <person name="Wang H."/>
            <person name="Wang A."/>
            <person name="Jiang F."/>
            <person name="Liu H."/>
            <person name="Zhao H."/>
            <person name="Xu D."/>
            <person name="Zhang Y."/>
        </authorList>
    </citation>
    <scope>NUCLEOTIDE SEQUENCE [LARGE SCALE GENOMIC DNA]</scope>
    <source>
        <strain evidence="2">cv. Punajuju</strain>
        <tissue evidence="1">Leaves</tissue>
    </source>
</reference>
<accession>A0ACB8ZP58</accession>
<keyword evidence="2" id="KW-1185">Reference proteome</keyword>
<dbReference type="EMBL" id="CM042016">
    <property type="protein sequence ID" value="KAI3699501.1"/>
    <property type="molecule type" value="Genomic_DNA"/>
</dbReference>